<evidence type="ECO:0000256" key="5">
    <source>
        <dbReference type="ARBA" id="ARBA00023237"/>
    </source>
</evidence>
<evidence type="ECO:0000313" key="8">
    <source>
        <dbReference type="EMBL" id="SHG61890.1"/>
    </source>
</evidence>
<keyword evidence="3" id="KW-0732">Signal</keyword>
<proteinExistence type="inferred from homology"/>
<feature type="domain" description="SusD-like N-terminal" evidence="7">
    <location>
        <begin position="85"/>
        <end position="216"/>
    </location>
</feature>
<keyword evidence="4" id="KW-0472">Membrane</keyword>
<dbReference type="PROSITE" id="PS51257">
    <property type="entry name" value="PROKAR_LIPOPROTEIN"/>
    <property type="match status" value="1"/>
</dbReference>
<reference evidence="8 9" key="1">
    <citation type="submission" date="2016-11" db="EMBL/GenBank/DDBJ databases">
        <authorList>
            <person name="Jaros S."/>
            <person name="Januszkiewicz K."/>
            <person name="Wedrychowicz H."/>
        </authorList>
    </citation>
    <scope>NUCLEOTIDE SEQUENCE [LARGE SCALE GENOMIC DNA]</scope>
    <source>
        <strain evidence="8 9">DSM 24574</strain>
    </source>
</reference>
<dbReference type="GO" id="GO:0009279">
    <property type="term" value="C:cell outer membrane"/>
    <property type="evidence" value="ECO:0007669"/>
    <property type="project" value="UniProtKB-SubCell"/>
</dbReference>
<dbReference type="Pfam" id="PF14322">
    <property type="entry name" value="SusD-like_3"/>
    <property type="match status" value="1"/>
</dbReference>
<keyword evidence="9" id="KW-1185">Reference proteome</keyword>
<protein>
    <submittedName>
        <fullName evidence="8">Starch-binding associating with outer membrane</fullName>
    </submittedName>
</protein>
<evidence type="ECO:0000256" key="2">
    <source>
        <dbReference type="ARBA" id="ARBA00006275"/>
    </source>
</evidence>
<comment type="subcellular location">
    <subcellularLocation>
        <location evidence="1">Cell outer membrane</location>
    </subcellularLocation>
</comment>
<dbReference type="InterPro" id="IPR011990">
    <property type="entry name" value="TPR-like_helical_dom_sf"/>
</dbReference>
<feature type="domain" description="RagB/SusD" evidence="6">
    <location>
        <begin position="325"/>
        <end position="455"/>
    </location>
</feature>
<evidence type="ECO:0000256" key="4">
    <source>
        <dbReference type="ARBA" id="ARBA00023136"/>
    </source>
</evidence>
<evidence type="ECO:0000259" key="7">
    <source>
        <dbReference type="Pfam" id="PF14322"/>
    </source>
</evidence>
<dbReference type="AlphaFoldDB" id="A0A1M5LAA2"/>
<dbReference type="EMBL" id="FQWQ01000001">
    <property type="protein sequence ID" value="SHG61890.1"/>
    <property type="molecule type" value="Genomic_DNA"/>
</dbReference>
<dbReference type="STRING" id="947013.SAMN04488109_1103"/>
<gene>
    <name evidence="8" type="ORF">SAMN04488109_1103</name>
</gene>
<sequence>MKKSSAIFFTTLSLALFVSGCKDTLEPKPIDILTDDVVLNEPADVPNVEIGLYSAFRTVAPATVIAGDATADLLINNGTFTQYQELGTKQITSANASVSTLWSALYETIYVANFILERLPNVDGVPTALRNQVMGEAHFVRGYCYFILAYSFGAVPLVTTTSIETNRNIGRTDREEILDFALADYTAALGQMPAKPTSTAFAGEYALQSALARFHLYRENWADAETYATNVINSKQYSLDTLFSYVVTKDFPAESILEGAYTLTDDPGTDGNIGLNNIFVSRRELIPSNPAVVALASDESGDRFSSIRFSADNLKGNDNGWSVAKFGTADQDNNNVMFFRLGEIYLIRAEARAQQNNVTGDNSAQTDINVLRKRAKAPTISAVTKTQMMQIIENERLYELAFEGHRWFDLVRTGRASAVMSAFSTNWQDKYEVWPVPQREIQNNPALVGNQNPGY</sequence>
<dbReference type="Gene3D" id="1.25.40.390">
    <property type="match status" value="1"/>
</dbReference>
<name>A0A1M5LAA2_9BACT</name>
<dbReference type="Pfam" id="PF07980">
    <property type="entry name" value="SusD_RagB"/>
    <property type="match status" value="1"/>
</dbReference>
<dbReference type="InterPro" id="IPR012944">
    <property type="entry name" value="SusD_RagB_dom"/>
</dbReference>
<organism evidence="8 9">
    <name type="scientific">Chryseolinea serpens</name>
    <dbReference type="NCBI Taxonomy" id="947013"/>
    <lineage>
        <taxon>Bacteria</taxon>
        <taxon>Pseudomonadati</taxon>
        <taxon>Bacteroidota</taxon>
        <taxon>Cytophagia</taxon>
        <taxon>Cytophagales</taxon>
        <taxon>Fulvivirgaceae</taxon>
        <taxon>Chryseolinea</taxon>
    </lineage>
</organism>
<dbReference type="OrthoDB" id="621570at2"/>
<dbReference type="Proteomes" id="UP000184212">
    <property type="component" value="Unassembled WGS sequence"/>
</dbReference>
<dbReference type="RefSeq" id="WP_073131796.1">
    <property type="nucleotide sequence ID" value="NZ_FQWQ01000001.1"/>
</dbReference>
<dbReference type="SUPFAM" id="SSF48452">
    <property type="entry name" value="TPR-like"/>
    <property type="match status" value="1"/>
</dbReference>
<comment type="similarity">
    <text evidence="2">Belongs to the SusD family.</text>
</comment>
<evidence type="ECO:0000256" key="1">
    <source>
        <dbReference type="ARBA" id="ARBA00004442"/>
    </source>
</evidence>
<accession>A0A1M5LAA2</accession>
<dbReference type="CDD" id="cd08977">
    <property type="entry name" value="SusD"/>
    <property type="match status" value="1"/>
</dbReference>
<evidence type="ECO:0000313" key="9">
    <source>
        <dbReference type="Proteomes" id="UP000184212"/>
    </source>
</evidence>
<evidence type="ECO:0000259" key="6">
    <source>
        <dbReference type="Pfam" id="PF07980"/>
    </source>
</evidence>
<dbReference type="InterPro" id="IPR033985">
    <property type="entry name" value="SusD-like_N"/>
</dbReference>
<keyword evidence="5" id="KW-0998">Cell outer membrane</keyword>
<evidence type="ECO:0000256" key="3">
    <source>
        <dbReference type="ARBA" id="ARBA00022729"/>
    </source>
</evidence>